<dbReference type="SUPFAM" id="SSF56524">
    <property type="entry name" value="Oxidoreductase molybdopterin-binding domain"/>
    <property type="match status" value="1"/>
</dbReference>
<dbReference type="AlphaFoldDB" id="A0A2P8D4V4"/>
<dbReference type="RefSeq" id="WP_106585268.1">
    <property type="nucleotide sequence ID" value="NZ_PYGA01000018.1"/>
</dbReference>
<dbReference type="EMBL" id="PYGA01000018">
    <property type="protein sequence ID" value="PSK92248.1"/>
    <property type="molecule type" value="Genomic_DNA"/>
</dbReference>
<comment type="caution">
    <text evidence="2">The sequence shown here is derived from an EMBL/GenBank/DDBJ whole genome shotgun (WGS) entry which is preliminary data.</text>
</comment>
<accession>A0A2P8D4V4</accession>
<dbReference type="Pfam" id="PF00174">
    <property type="entry name" value="Oxidored_molyb"/>
    <property type="match status" value="1"/>
</dbReference>
<reference evidence="2 3" key="1">
    <citation type="submission" date="2018-03" db="EMBL/GenBank/DDBJ databases">
        <title>Genomic Encyclopedia of Archaeal and Bacterial Type Strains, Phase II (KMG-II): from individual species to whole genera.</title>
        <authorList>
            <person name="Goeker M."/>
        </authorList>
    </citation>
    <scope>NUCLEOTIDE SEQUENCE [LARGE SCALE GENOMIC DNA]</scope>
    <source>
        <strain evidence="2 3">DSM 45312</strain>
    </source>
</reference>
<dbReference type="OrthoDB" id="9795587at2"/>
<dbReference type="Proteomes" id="UP000240542">
    <property type="component" value="Unassembled WGS sequence"/>
</dbReference>
<evidence type="ECO:0000259" key="1">
    <source>
        <dbReference type="Pfam" id="PF00174"/>
    </source>
</evidence>
<protein>
    <submittedName>
        <fullName evidence="2">DMSO/TMAO reductase YedYZ molybdopterin-dependent catalytic subunit</fullName>
    </submittedName>
</protein>
<proteinExistence type="predicted"/>
<dbReference type="PANTHER" id="PTHR43032">
    <property type="entry name" value="PROTEIN-METHIONINE-SULFOXIDE REDUCTASE"/>
    <property type="match status" value="1"/>
</dbReference>
<dbReference type="Gene3D" id="3.90.420.10">
    <property type="entry name" value="Oxidoreductase, molybdopterin-binding domain"/>
    <property type="match status" value="1"/>
</dbReference>
<keyword evidence="3" id="KW-1185">Reference proteome</keyword>
<gene>
    <name evidence="2" type="ORF">CLV63_1184</name>
</gene>
<evidence type="ECO:0000313" key="3">
    <source>
        <dbReference type="Proteomes" id="UP000240542"/>
    </source>
</evidence>
<evidence type="ECO:0000313" key="2">
    <source>
        <dbReference type="EMBL" id="PSK92248.1"/>
    </source>
</evidence>
<organism evidence="2 3">
    <name type="scientific">Murinocardiopsis flavida</name>
    <dbReference type="NCBI Taxonomy" id="645275"/>
    <lineage>
        <taxon>Bacteria</taxon>
        <taxon>Bacillati</taxon>
        <taxon>Actinomycetota</taxon>
        <taxon>Actinomycetes</taxon>
        <taxon>Streptosporangiales</taxon>
        <taxon>Nocardiopsidaceae</taxon>
        <taxon>Murinocardiopsis</taxon>
    </lineage>
</organism>
<dbReference type="InterPro" id="IPR036374">
    <property type="entry name" value="OxRdtase_Mopterin-bd_sf"/>
</dbReference>
<name>A0A2P8D4V4_9ACTN</name>
<dbReference type="InterPro" id="IPR000572">
    <property type="entry name" value="OxRdtase_Mopterin-bd_dom"/>
</dbReference>
<sequence>MAEERQGPLPPGQSGAPLRRFGLPQFAAVRPVVPDRPVITVGGTVRAPMQVAVAEVLALPGRRSAQRSDLHCVTTWSATGLEWGGVPFAAVHEWLAQRVEPHPKCAWVVFTGLDGYRSCLRLDDALADDVLLADTLHGEPLSPDEGAPVRLVVPAHYGYKSVRHVCAVEYRTRYDSGSVGWIGHRRARISHEERGPLLPGWVWRPVWRGMIPGVRRRYARFDGRPRRFGA</sequence>
<feature type="domain" description="Oxidoreductase molybdopterin-binding" evidence="1">
    <location>
        <begin position="37"/>
        <end position="174"/>
    </location>
</feature>